<dbReference type="Proteomes" id="UP000582659">
    <property type="component" value="Unassembled WGS sequence"/>
</dbReference>
<evidence type="ECO:0000256" key="1">
    <source>
        <dbReference type="SAM" id="Phobius"/>
    </source>
</evidence>
<dbReference type="SMR" id="A0A1I7S8C9"/>
<evidence type="ECO:0000313" key="2">
    <source>
        <dbReference type="EMBL" id="CAD5230092.1"/>
    </source>
</evidence>
<dbReference type="Proteomes" id="UP000095284">
    <property type="component" value="Unplaced"/>
</dbReference>
<accession>A0A1I7S8C9</accession>
<evidence type="ECO:0000313" key="4">
    <source>
        <dbReference type="Proteomes" id="UP000659654"/>
    </source>
</evidence>
<dbReference type="EMBL" id="CAJFDI010000005">
    <property type="protein sequence ID" value="CAD5230092.1"/>
    <property type="molecule type" value="Genomic_DNA"/>
</dbReference>
<name>A0A1I7S8C9_BURXY</name>
<evidence type="ECO:0000313" key="5">
    <source>
        <dbReference type="WBParaSite" id="BXY_0927200.1"/>
    </source>
</evidence>
<keyword evidence="1" id="KW-1133">Transmembrane helix</keyword>
<reference evidence="2" key="2">
    <citation type="submission" date="2020-09" db="EMBL/GenBank/DDBJ databases">
        <authorList>
            <person name="Kikuchi T."/>
        </authorList>
    </citation>
    <scope>NUCLEOTIDE SEQUENCE</scope>
    <source>
        <strain evidence="2">Ka4C1</strain>
    </source>
</reference>
<dbReference type="AlphaFoldDB" id="A0A1I7S8C9"/>
<feature type="transmembrane region" description="Helical" evidence="1">
    <location>
        <begin position="136"/>
        <end position="159"/>
    </location>
</feature>
<reference evidence="5" key="1">
    <citation type="submission" date="2016-11" db="UniProtKB">
        <authorList>
            <consortium name="WormBaseParasite"/>
        </authorList>
    </citation>
    <scope>IDENTIFICATION</scope>
</reference>
<proteinExistence type="predicted"/>
<sequence length="163" mass="17898">MTVLAAIIVAVAIALPMWFVDDARVAFSLFGFTCDFEDYPCQVAVRVYKSLDDPFLLVTRILMLSCLSSACMAVMASTCACTRMRKWQLISVLLTLVSALLAIGALVYFFLFVSGYGSFRVYLYDTEHKGGLRASFYIAAVGAFGLLASSIFGTVNICCCRQR</sequence>
<organism evidence="3 5">
    <name type="scientific">Bursaphelenchus xylophilus</name>
    <name type="common">Pinewood nematode worm</name>
    <name type="synonym">Aphelenchoides xylophilus</name>
    <dbReference type="NCBI Taxonomy" id="6326"/>
    <lineage>
        <taxon>Eukaryota</taxon>
        <taxon>Metazoa</taxon>
        <taxon>Ecdysozoa</taxon>
        <taxon>Nematoda</taxon>
        <taxon>Chromadorea</taxon>
        <taxon>Rhabditida</taxon>
        <taxon>Tylenchina</taxon>
        <taxon>Tylenchomorpha</taxon>
        <taxon>Aphelenchoidea</taxon>
        <taxon>Aphelenchoididae</taxon>
        <taxon>Bursaphelenchus</taxon>
    </lineage>
</organism>
<keyword evidence="1" id="KW-0812">Transmembrane</keyword>
<dbReference type="Proteomes" id="UP000659654">
    <property type="component" value="Unassembled WGS sequence"/>
</dbReference>
<dbReference type="EMBL" id="CAJFCV020000005">
    <property type="protein sequence ID" value="CAG9120970.1"/>
    <property type="molecule type" value="Genomic_DNA"/>
</dbReference>
<keyword evidence="4" id="KW-1185">Reference proteome</keyword>
<feature type="transmembrane region" description="Helical" evidence="1">
    <location>
        <begin position="89"/>
        <end position="116"/>
    </location>
</feature>
<gene>
    <name evidence="2" type="ORF">BXYJ_LOCUS10814</name>
</gene>
<evidence type="ECO:0000313" key="3">
    <source>
        <dbReference type="Proteomes" id="UP000095284"/>
    </source>
</evidence>
<protein>
    <submittedName>
        <fullName evidence="2">(pine wood nematode) hypothetical protein</fullName>
    </submittedName>
</protein>
<dbReference type="WBParaSite" id="BXY_0927200.1">
    <property type="protein sequence ID" value="BXY_0927200.1"/>
    <property type="gene ID" value="BXY_0927200"/>
</dbReference>
<keyword evidence="1" id="KW-0472">Membrane</keyword>
<feature type="transmembrane region" description="Helical" evidence="1">
    <location>
        <begin position="55"/>
        <end position="77"/>
    </location>
</feature>